<dbReference type="EMBL" id="BMXP01000002">
    <property type="protein sequence ID" value="GGW78502.1"/>
    <property type="molecule type" value="Genomic_DNA"/>
</dbReference>
<evidence type="ECO:0000256" key="2">
    <source>
        <dbReference type="HAMAP-Rule" id="MF_01940"/>
    </source>
</evidence>
<feature type="domain" description="Phosphoesterase HXTX" evidence="4">
    <location>
        <begin position="60"/>
        <end position="108"/>
    </location>
</feature>
<dbReference type="PANTHER" id="PTHR35561:SF1">
    <property type="entry name" value="RNA 2',3'-CYCLIC PHOSPHODIESTERASE"/>
    <property type="match status" value="1"/>
</dbReference>
<dbReference type="RefSeq" id="WP_189403899.1">
    <property type="nucleotide sequence ID" value="NZ_BMXP01000002.1"/>
</dbReference>
<dbReference type="HAMAP" id="MF_01940">
    <property type="entry name" value="RNA_CPDase"/>
    <property type="match status" value="1"/>
</dbReference>
<protein>
    <recommendedName>
        <fullName evidence="2">RNA 2',3'-cyclic phosphodiesterase</fullName>
        <shortName evidence="2">RNA 2',3'-CPDase</shortName>
        <ecNumber evidence="2">3.1.4.58</ecNumber>
    </recommendedName>
</protein>
<dbReference type="PANTHER" id="PTHR35561">
    <property type="entry name" value="RNA 2',3'-CYCLIC PHOSPHODIESTERASE"/>
    <property type="match status" value="1"/>
</dbReference>
<dbReference type="Gene3D" id="3.90.1140.10">
    <property type="entry name" value="Cyclic phosphodiesterase"/>
    <property type="match status" value="1"/>
</dbReference>
<feature type="domain" description="Phosphoesterase HXTX" evidence="4">
    <location>
        <begin position="116"/>
        <end position="190"/>
    </location>
</feature>
<feature type="active site" description="Proton acceptor" evidence="2">
    <location>
        <position position="149"/>
    </location>
</feature>
<dbReference type="InterPro" id="IPR014051">
    <property type="entry name" value="Phosphoesterase_HXTX"/>
</dbReference>
<dbReference type="InterPro" id="IPR004175">
    <property type="entry name" value="RNA_CPDase"/>
</dbReference>
<evidence type="ECO:0000313" key="6">
    <source>
        <dbReference type="Proteomes" id="UP000631300"/>
    </source>
</evidence>
<comment type="catalytic activity">
    <reaction evidence="2">
        <text>a 3'-end 2',3'-cyclophospho-ribonucleotide-RNA + H2O = a 3'-end 2'-phospho-ribonucleotide-RNA + H(+)</text>
        <dbReference type="Rhea" id="RHEA:11828"/>
        <dbReference type="Rhea" id="RHEA-COMP:10464"/>
        <dbReference type="Rhea" id="RHEA-COMP:17353"/>
        <dbReference type="ChEBI" id="CHEBI:15377"/>
        <dbReference type="ChEBI" id="CHEBI:15378"/>
        <dbReference type="ChEBI" id="CHEBI:83064"/>
        <dbReference type="ChEBI" id="CHEBI:173113"/>
        <dbReference type="EC" id="3.1.4.58"/>
    </reaction>
</comment>
<dbReference type="GO" id="GO:0008664">
    <property type="term" value="F:RNA 2',3'-cyclic 3'-phosphodiesterase activity"/>
    <property type="evidence" value="ECO:0007669"/>
    <property type="project" value="UniProtKB-EC"/>
</dbReference>
<keyword evidence="6" id="KW-1185">Reference proteome</keyword>
<proteinExistence type="inferred from homology"/>
<comment type="similarity">
    <text evidence="2">Belongs to the 2H phosphoesterase superfamily. ThpR family.</text>
</comment>
<dbReference type="GO" id="GO:0004113">
    <property type="term" value="F:2',3'-cyclic-nucleotide 3'-phosphodiesterase activity"/>
    <property type="evidence" value="ECO:0007669"/>
    <property type="project" value="InterPro"/>
</dbReference>
<comment type="caution">
    <text evidence="5">The sequence shown here is derived from an EMBL/GenBank/DDBJ whole genome shotgun (WGS) entry which is preliminary data.</text>
</comment>
<feature type="short sequence motif" description="HXTX 2" evidence="2">
    <location>
        <begin position="149"/>
        <end position="152"/>
    </location>
</feature>
<accession>A0A918JFP0</accession>
<dbReference type="Pfam" id="PF02834">
    <property type="entry name" value="LigT_PEase"/>
    <property type="match status" value="2"/>
</dbReference>
<feature type="short sequence motif" description="HXTX 1" evidence="2">
    <location>
        <begin position="67"/>
        <end position="70"/>
    </location>
</feature>
<dbReference type="SUPFAM" id="SSF55144">
    <property type="entry name" value="LigT-like"/>
    <property type="match status" value="1"/>
</dbReference>
<name>A0A918JFP0_9ALTE</name>
<feature type="region of interest" description="Disordered" evidence="3">
    <location>
        <begin position="25"/>
        <end position="46"/>
    </location>
</feature>
<feature type="active site" description="Proton donor" evidence="2">
    <location>
        <position position="67"/>
    </location>
</feature>
<evidence type="ECO:0000259" key="4">
    <source>
        <dbReference type="Pfam" id="PF02834"/>
    </source>
</evidence>
<gene>
    <name evidence="5" type="ORF">GCM10007391_08890</name>
</gene>
<organism evidence="5 6">
    <name type="scientific">Alteromonas halophila</name>
    <dbReference type="NCBI Taxonomy" id="516698"/>
    <lineage>
        <taxon>Bacteria</taxon>
        <taxon>Pseudomonadati</taxon>
        <taxon>Pseudomonadota</taxon>
        <taxon>Gammaproteobacteria</taxon>
        <taxon>Alteromonadales</taxon>
        <taxon>Alteromonadaceae</taxon>
        <taxon>Alteromonas/Salinimonas group</taxon>
        <taxon>Alteromonas</taxon>
    </lineage>
</organism>
<keyword evidence="1 2" id="KW-0378">Hydrolase</keyword>
<dbReference type="NCBIfam" id="TIGR02258">
    <property type="entry name" value="2_5_ligase"/>
    <property type="match status" value="1"/>
</dbReference>
<comment type="function">
    <text evidence="2">Hydrolyzes RNA 2',3'-cyclic phosphodiester to an RNA 2'-phosphomonoester.</text>
</comment>
<dbReference type="Proteomes" id="UP000631300">
    <property type="component" value="Unassembled WGS sequence"/>
</dbReference>
<reference evidence="5" key="1">
    <citation type="journal article" date="2014" name="Int. J. Syst. Evol. Microbiol.">
        <title>Complete genome sequence of Corynebacterium casei LMG S-19264T (=DSM 44701T), isolated from a smear-ripened cheese.</title>
        <authorList>
            <consortium name="US DOE Joint Genome Institute (JGI-PGF)"/>
            <person name="Walter F."/>
            <person name="Albersmeier A."/>
            <person name="Kalinowski J."/>
            <person name="Ruckert C."/>
        </authorList>
    </citation>
    <scope>NUCLEOTIDE SEQUENCE</scope>
    <source>
        <strain evidence="5">KCTC 22164</strain>
    </source>
</reference>
<reference evidence="5" key="2">
    <citation type="submission" date="2020-09" db="EMBL/GenBank/DDBJ databases">
        <authorList>
            <person name="Sun Q."/>
            <person name="Kim S."/>
        </authorList>
    </citation>
    <scope>NUCLEOTIDE SEQUENCE</scope>
    <source>
        <strain evidence="5">KCTC 22164</strain>
    </source>
</reference>
<evidence type="ECO:0000256" key="3">
    <source>
        <dbReference type="SAM" id="MobiDB-lite"/>
    </source>
</evidence>
<dbReference type="InterPro" id="IPR009097">
    <property type="entry name" value="Cyclic_Pdiesterase"/>
</dbReference>
<evidence type="ECO:0000313" key="5">
    <source>
        <dbReference type="EMBL" id="GGW78502.1"/>
    </source>
</evidence>
<evidence type="ECO:0000256" key="1">
    <source>
        <dbReference type="ARBA" id="ARBA00022801"/>
    </source>
</evidence>
<sequence>MRTFIGLDLAPAEKMALDTWRQQALPEIMPRPDTSTSSPKTKKVRGKQRVAGVAPASPYAVPAANYHMTLCFLGHISDRQHEALCQTLNDIVCEPFDVHLDASGIWSGPKILFAAPQTPPQTLFDLAKYTRKAARQAGIDVEGRDYKPHVTLIRKASATTPVPLFAPDVLMQIQGFHLFESVSTPSGVTYPIRHSWALRENLSVREKLKRGLL</sequence>
<dbReference type="AlphaFoldDB" id="A0A918JFP0"/>
<dbReference type="EC" id="3.1.4.58" evidence="2"/>